<keyword evidence="3 5" id="KW-0520">NAD</keyword>
<keyword evidence="5" id="KW-0804">Transcription</keyword>
<evidence type="ECO:0000256" key="5">
    <source>
        <dbReference type="PIRNR" id="PIRNR000197"/>
    </source>
</evidence>
<dbReference type="InterPro" id="IPR016162">
    <property type="entry name" value="Ald_DH_N"/>
</dbReference>
<dbReference type="GO" id="GO:0004657">
    <property type="term" value="F:proline dehydrogenase activity"/>
    <property type="evidence" value="ECO:0007669"/>
    <property type="project" value="UniProtKB-EC"/>
</dbReference>
<dbReference type="SUPFAM" id="SSF81935">
    <property type="entry name" value="N-terminal domain of bifunctional PutA protein"/>
    <property type="match status" value="1"/>
</dbReference>
<dbReference type="Pfam" id="PF00171">
    <property type="entry name" value="Aldedh"/>
    <property type="match status" value="1"/>
</dbReference>
<evidence type="ECO:0000259" key="7">
    <source>
        <dbReference type="Pfam" id="PF01619"/>
    </source>
</evidence>
<dbReference type="PROSITE" id="PS00070">
    <property type="entry name" value="ALDEHYDE_DEHYDR_CYS"/>
    <property type="match status" value="1"/>
</dbReference>
<evidence type="ECO:0000259" key="6">
    <source>
        <dbReference type="Pfam" id="PF00171"/>
    </source>
</evidence>
<dbReference type="PANTHER" id="PTHR42862">
    <property type="entry name" value="DELTA-1-PYRROLINE-5-CARBOXYLATE DEHYDROGENASE 1, ISOFORM A-RELATED"/>
    <property type="match status" value="1"/>
</dbReference>
<dbReference type="RefSeq" id="WP_316975156.1">
    <property type="nucleotide sequence ID" value="NZ_JAWIIJ010000019.1"/>
</dbReference>
<dbReference type="Proteomes" id="UP001269819">
    <property type="component" value="Unassembled WGS sequence"/>
</dbReference>
<comment type="pathway">
    <text evidence="5">Amino-acid degradation; L-proline degradation into L-glutamate; L-glutamate from L-proline: step 1/2.</text>
</comment>
<comment type="similarity">
    <text evidence="5">In the C-terminal section; belongs to the aldehyde dehydrogenase family.</text>
</comment>
<sequence length="1207" mass="130321">MNPQQSVTPDLIECRQNIRDHYLANEHQVIHGLIAEAQLTQAEREAMSVRAADLVRAVRANAKPTIMEKFLSEYGLTTKEGVALMCLAEALLRVPDNMTIHALIEDKITSGNWGAHVGKASSSLINSTTLALLMTSNLLKDSERQSVGDTLRKMIKRLGEPVVRTVAGQAMKEMGRQFVLGRDIDEAQDRAKTYMEKGYTYSYDMLGEAARTDADALRYHRAYADAINRIRPACTGDVRKNPGISVKLSALHARYEYGHKERVMEELVPRALELAKMARDANMGFNIDAEEADRLDLSLDVIEAILVDPELAGWDGFGVVVQAFGKRASFTLDWLYALSEKLDRRIMVRLVKGAYWDAEIKRAQVMGLEGFPVFTRKACSDVSYLACAKKLMGMTDRIYPQFATHNAHSVSAILEMAQGRDCYEFQRLHGMGESLHDQVIRESGVPCRIYAPVGAHSDLLAYLVRRLLENGANSSFVNQIVDTSITPEQIAQDPIDVVVAMGDNIASKAIVRPEALFGSERRNSKGWDITDPVTVAEVERGRGEYRSHRWTGGPVMAVDAVGTEVQMVRNPADPDDLVGHVTQASEADIDAAITAAQGGFQEWSGMSAEQRGACIRKVGDLFEAHADELFALTTREAGKSLLDAIAEIREAVDFAQFYADEGIRYQGSGEAHGIMCCISPWNFPLAIFAGQVLACLSAGNVVLAKPAEQTSLIAVRAVELMHEAGIPKAAIQLLPGTGATVGAALTSDPRLAGVCFTGSTATAQRISGVMAEKMAPDAPLVAETGGLNAMIVDSTALPEQVVRDVLASSFQSAGQRCSALRMLYVQKDIADHLLEMLFGAMEELGIGNPWLLSTDVGPVIDQASKDRIEAHCNRFAKQGRVLKRLPVPEKGLFVAPTVIRVSGIEELEEEIFGPVLHVATFEARDIDQVVDAVNAKGYGLTFGIHSRVDHRVDRIARRIKVGNTYVNRNQIGAIVGSQPFGGEGLSGTGPKAGGPQYVRRFMKAGTESRAADSSAKAVDAKQLRGLIHKLEGQQALAPEARIEALRPIFGKVPAPLDTGYEEMPGPTGELNRLSCHARGVILCLGPDRESAMAQAATALSQGNKVVMIAPGVADVVSQAANAGLPVVGAEGLLAPEALVSAAGFEAVVSVAEQDLLKAYRQALARRDGALLPLITEPTLDQRFVIERHLCVDTTAAGGNASLIAASE</sequence>
<keyword evidence="5" id="KW-0678">Repressor</keyword>
<dbReference type="SUPFAM" id="SSF53720">
    <property type="entry name" value="ALDH-like"/>
    <property type="match status" value="1"/>
</dbReference>
<accession>A0ABU3W2P5</accession>
<comment type="similarity">
    <text evidence="5">In the N-terminal section; belongs to the proline dehydrogenase family.</text>
</comment>
<comment type="catalytic activity">
    <reaction evidence="4 5">
        <text>L-glutamate 5-semialdehyde + NAD(+) + H2O = L-glutamate + NADH + 2 H(+)</text>
        <dbReference type="Rhea" id="RHEA:30235"/>
        <dbReference type="ChEBI" id="CHEBI:15377"/>
        <dbReference type="ChEBI" id="CHEBI:15378"/>
        <dbReference type="ChEBI" id="CHEBI:29985"/>
        <dbReference type="ChEBI" id="CHEBI:57540"/>
        <dbReference type="ChEBI" id="CHEBI:57945"/>
        <dbReference type="ChEBI" id="CHEBI:58066"/>
        <dbReference type="EC" id="1.2.1.88"/>
    </reaction>
</comment>
<dbReference type="Pfam" id="PF01619">
    <property type="entry name" value="Pro_dh"/>
    <property type="match status" value="1"/>
</dbReference>
<comment type="caution">
    <text evidence="10">The sequence shown here is derived from an EMBL/GenBank/DDBJ whole genome shotgun (WGS) entry which is preliminary data.</text>
</comment>
<dbReference type="InterPro" id="IPR016160">
    <property type="entry name" value="Ald_DH_CS_CYS"/>
</dbReference>
<evidence type="ECO:0000259" key="8">
    <source>
        <dbReference type="Pfam" id="PF14850"/>
    </source>
</evidence>
<evidence type="ECO:0000259" key="9">
    <source>
        <dbReference type="Pfam" id="PF18327"/>
    </source>
</evidence>
<dbReference type="GO" id="GO:0003842">
    <property type="term" value="F:L-glutamate gamma-semialdehyde dehydrogenase activity"/>
    <property type="evidence" value="ECO:0007669"/>
    <property type="project" value="UniProtKB-EC"/>
</dbReference>
<dbReference type="EC" id="1.5.5.2" evidence="5"/>
<dbReference type="InterPro" id="IPR029041">
    <property type="entry name" value="FAD-linked_oxidoreductase-like"/>
</dbReference>
<dbReference type="NCBIfam" id="TIGR01238">
    <property type="entry name" value="D1pyr5carbox3"/>
    <property type="match status" value="1"/>
</dbReference>
<dbReference type="EMBL" id="JAWIIJ010000019">
    <property type="protein sequence ID" value="MDV2080802.1"/>
    <property type="molecule type" value="Genomic_DNA"/>
</dbReference>
<keyword evidence="11" id="KW-1185">Reference proteome</keyword>
<comment type="pathway">
    <text evidence="1 5">Amino-acid degradation; L-proline degradation into L-glutamate; L-glutamate from L-proline: step 2/2.</text>
</comment>
<evidence type="ECO:0000256" key="1">
    <source>
        <dbReference type="ARBA" id="ARBA00004786"/>
    </source>
</evidence>
<feature type="domain" description="Proline utilization A proline dehydrogenase N-terminal" evidence="9">
    <location>
        <begin position="14"/>
        <end position="59"/>
    </location>
</feature>
<reference evidence="10 11" key="1">
    <citation type="submission" date="2023-10" db="EMBL/GenBank/DDBJ databases">
        <title>Characteristics and mechanism of a salt-tolerant marine origin heterotrophic nitrifying- aerobic denitrifying bacteria Marinobacter xestospongiae HN1.</title>
        <authorList>
            <person name="Qi R."/>
        </authorList>
    </citation>
    <scope>NUCLEOTIDE SEQUENCE [LARGE SCALE GENOMIC DNA]</scope>
    <source>
        <strain evidence="10 11">HN1</strain>
    </source>
</reference>
<dbReference type="InterPro" id="IPR024089">
    <property type="entry name" value="PRODH_PutA_dom_I/II"/>
</dbReference>
<gene>
    <name evidence="10" type="primary">putA</name>
    <name evidence="10" type="ORF">RYS15_19115</name>
</gene>
<protein>
    <recommendedName>
        <fullName evidence="5">Bifunctional protein PutA</fullName>
    </recommendedName>
    <domain>
        <recommendedName>
            <fullName evidence="5">Proline dehydrogenase</fullName>
            <ecNumber evidence="5">1.5.5.2</ecNumber>
        </recommendedName>
        <alternativeName>
            <fullName evidence="5">Proline oxidase</fullName>
        </alternativeName>
    </domain>
    <domain>
        <recommendedName>
            <fullName evidence="5">Delta-1-pyrroline-5-carboxylate dehydrogenase</fullName>
            <shortName evidence="5">P5C dehydrogenase</shortName>
            <ecNumber evidence="5">1.2.1.88</ecNumber>
        </recommendedName>
        <alternativeName>
            <fullName evidence="5">L-glutamate gamma-semialdehyde dehydrogenase</fullName>
        </alternativeName>
    </domain>
</protein>
<keyword evidence="5" id="KW-0238">DNA-binding</keyword>
<dbReference type="InterPro" id="IPR015590">
    <property type="entry name" value="Aldehyde_DH_dom"/>
</dbReference>
<dbReference type="InterPro" id="IPR025703">
    <property type="entry name" value="Bifunct_PutA"/>
</dbReference>
<evidence type="ECO:0000256" key="3">
    <source>
        <dbReference type="ARBA" id="ARBA00023027"/>
    </source>
</evidence>
<dbReference type="EC" id="1.2.1.88" evidence="5"/>
<dbReference type="Gene3D" id="1.20.5.460">
    <property type="entry name" value="Single helix bin"/>
    <property type="match status" value="1"/>
</dbReference>
<dbReference type="Gene3D" id="3.20.20.220">
    <property type="match status" value="1"/>
</dbReference>
<dbReference type="SUPFAM" id="SSF51730">
    <property type="entry name" value="FAD-linked oxidoreductase"/>
    <property type="match status" value="1"/>
</dbReference>
<dbReference type="InterPro" id="IPR024082">
    <property type="entry name" value="PRODH_PutA_dom_II"/>
</dbReference>
<comment type="function">
    <text evidence="5">Oxidizes proline to glutamate for use as a carbon and nitrogen source.</text>
</comment>
<keyword evidence="5" id="KW-0805">Transcription regulation</keyword>
<dbReference type="InterPro" id="IPR050485">
    <property type="entry name" value="Proline_metab_enzyme"/>
</dbReference>
<dbReference type="InterPro" id="IPR016161">
    <property type="entry name" value="Ald_DH/histidinol_DH"/>
</dbReference>
<evidence type="ECO:0000256" key="4">
    <source>
        <dbReference type="ARBA" id="ARBA00048142"/>
    </source>
</evidence>
<dbReference type="Gene3D" id="3.40.309.10">
    <property type="entry name" value="Aldehyde Dehydrogenase, Chain A, domain 2"/>
    <property type="match status" value="1"/>
</dbReference>
<dbReference type="InterPro" id="IPR041349">
    <property type="entry name" value="PRODH"/>
</dbReference>
<proteinExistence type="inferred from homology"/>
<organism evidence="10 11">
    <name type="scientific">Marinobacter xestospongiae</name>
    <dbReference type="NCBI Taxonomy" id="994319"/>
    <lineage>
        <taxon>Bacteria</taxon>
        <taxon>Pseudomonadati</taxon>
        <taxon>Pseudomonadota</taxon>
        <taxon>Gammaproteobacteria</taxon>
        <taxon>Pseudomonadales</taxon>
        <taxon>Marinobacteraceae</taxon>
        <taxon>Marinobacter</taxon>
    </lineage>
</organism>
<dbReference type="PIRSF" id="PIRSF000197">
    <property type="entry name" value="Bifunct_PutA"/>
    <property type="match status" value="1"/>
</dbReference>
<comment type="cofactor">
    <cofactor evidence="5">
        <name>FAD</name>
        <dbReference type="ChEBI" id="CHEBI:57692"/>
    </cofactor>
</comment>
<name>A0ABU3W2P5_9GAMM</name>
<dbReference type="InterPro" id="IPR016163">
    <property type="entry name" value="Ald_DH_C"/>
</dbReference>
<keyword evidence="5" id="KW-0285">Flavoprotein</keyword>
<dbReference type="InterPro" id="IPR005933">
    <property type="entry name" value="PutA_C"/>
</dbReference>
<dbReference type="PANTHER" id="PTHR42862:SF1">
    <property type="entry name" value="DELTA-1-PYRROLINE-5-CARBOXYLATE DEHYDROGENASE 2, ISOFORM A-RELATED"/>
    <property type="match status" value="1"/>
</dbReference>
<evidence type="ECO:0000313" key="11">
    <source>
        <dbReference type="Proteomes" id="UP001269819"/>
    </source>
</evidence>
<dbReference type="Pfam" id="PF18327">
    <property type="entry name" value="PRODH"/>
    <property type="match status" value="1"/>
</dbReference>
<keyword evidence="5" id="KW-0642">Proline metabolism</keyword>
<feature type="domain" description="Aldehyde dehydrogenase" evidence="6">
    <location>
        <begin position="566"/>
        <end position="1003"/>
    </location>
</feature>
<dbReference type="NCBIfam" id="NF008869">
    <property type="entry name" value="PRK11904.1"/>
    <property type="match status" value="1"/>
</dbReference>
<evidence type="ECO:0000313" key="10">
    <source>
        <dbReference type="EMBL" id="MDV2080802.1"/>
    </source>
</evidence>
<keyword evidence="5" id="KW-0274">FAD</keyword>
<keyword evidence="2 5" id="KW-0560">Oxidoreductase</keyword>
<comment type="catalytic activity">
    <reaction evidence="5">
        <text>L-proline + a quinone = (S)-1-pyrroline-5-carboxylate + a quinol + H(+)</text>
        <dbReference type="Rhea" id="RHEA:23784"/>
        <dbReference type="ChEBI" id="CHEBI:15378"/>
        <dbReference type="ChEBI" id="CHEBI:17388"/>
        <dbReference type="ChEBI" id="CHEBI:24646"/>
        <dbReference type="ChEBI" id="CHEBI:60039"/>
        <dbReference type="ChEBI" id="CHEBI:132124"/>
        <dbReference type="EC" id="1.5.5.2"/>
    </reaction>
</comment>
<feature type="domain" description="Proline dehydrogenase" evidence="7">
    <location>
        <begin position="188"/>
        <end position="479"/>
    </location>
</feature>
<evidence type="ECO:0000256" key="2">
    <source>
        <dbReference type="ARBA" id="ARBA00023002"/>
    </source>
</evidence>
<dbReference type="Pfam" id="PF14850">
    <property type="entry name" value="Pro_dh-DNA_bdg"/>
    <property type="match status" value="1"/>
</dbReference>
<dbReference type="InterPro" id="IPR002872">
    <property type="entry name" value="Proline_DH_dom"/>
</dbReference>
<dbReference type="CDD" id="cd07125">
    <property type="entry name" value="ALDH_PutA-P5CDH"/>
    <property type="match status" value="1"/>
</dbReference>
<feature type="domain" description="Proline dehydrogenase PutA" evidence="8">
    <location>
        <begin position="67"/>
        <end position="178"/>
    </location>
</feature>
<dbReference type="Gene3D" id="3.40.605.10">
    <property type="entry name" value="Aldehyde Dehydrogenase, Chain A, domain 1"/>
    <property type="match status" value="1"/>
</dbReference>